<feature type="chain" id="PRO_5014747101" description="Soluble ligand binding domain-containing protein" evidence="2">
    <location>
        <begin position="27"/>
        <end position="428"/>
    </location>
</feature>
<evidence type="ECO:0000259" key="4">
    <source>
        <dbReference type="Pfam" id="PF10531"/>
    </source>
</evidence>
<evidence type="ECO:0000313" key="6">
    <source>
        <dbReference type="Proteomes" id="UP000231019"/>
    </source>
</evidence>
<dbReference type="GO" id="GO:0015159">
    <property type="term" value="F:polysaccharide transmembrane transporter activity"/>
    <property type="evidence" value="ECO:0007669"/>
    <property type="project" value="InterPro"/>
</dbReference>
<feature type="domain" description="Soluble ligand binding" evidence="4">
    <location>
        <begin position="149"/>
        <end position="193"/>
    </location>
</feature>
<dbReference type="InterPro" id="IPR003715">
    <property type="entry name" value="Poly_export_N"/>
</dbReference>
<dbReference type="Gene3D" id="3.10.560.10">
    <property type="entry name" value="Outer membrane lipoprotein wza domain like"/>
    <property type="match status" value="2"/>
</dbReference>
<gene>
    <name evidence="5" type="ORF">COW36_04105</name>
</gene>
<evidence type="ECO:0000256" key="1">
    <source>
        <dbReference type="ARBA" id="ARBA00022729"/>
    </source>
</evidence>
<feature type="domain" description="Polysaccharide export protein N-terminal" evidence="3">
    <location>
        <begin position="68"/>
        <end position="141"/>
    </location>
</feature>
<dbReference type="Pfam" id="PF02563">
    <property type="entry name" value="Poly_export"/>
    <property type="match status" value="1"/>
</dbReference>
<dbReference type="Proteomes" id="UP000231019">
    <property type="component" value="Unassembled WGS sequence"/>
</dbReference>
<dbReference type="AlphaFoldDB" id="A0A2M7G8W0"/>
<feature type="domain" description="Soluble ligand binding" evidence="4">
    <location>
        <begin position="316"/>
        <end position="365"/>
    </location>
</feature>
<evidence type="ECO:0000313" key="5">
    <source>
        <dbReference type="EMBL" id="PIW18481.1"/>
    </source>
</evidence>
<dbReference type="Pfam" id="PF10531">
    <property type="entry name" value="SLBB"/>
    <property type="match status" value="3"/>
</dbReference>
<name>A0A2M7G8W0_9BACT</name>
<sequence length="428" mass="47427">MTISKKWKRAGLFFLSLNLLIQPVQAQSAQVILDEMQKALELSQPQLQFTRNAPAPVQSFVPEGKILKAYTLGAGDGLEISLWNHHLQLQYSLTVSPQGQLMIPKLGVLQVQGLSPEQVAAKIQTLLRHNYKDAVQVSVVLSRVRTVQVLVTGYVQNPGFYQIPWGTRLIEVLRRAGGVQDQGSIRHVRFRHGEQERELDLFRFHFDGLLADNPLLEGQESIHIPVVKNRIALTGQFYRPGQYELMPGENLQDLVLLAGGAKPGGDPQGLLRWPKGLAGSKLPLETLSLEQVYTPQNGDILHLPLRKLPQEEKNLTIYGQVQQPGVQAYRRGMNVQDCLRLAGGPLPTANLSGVQISRMTPQGRTVLTLDLQAWMQGQNHDGETEILPGDILFIPEAFLSVRNIMELTTLVVGALGIVSVVMNLSRGQ</sequence>
<keyword evidence="1 2" id="KW-0732">Signal</keyword>
<dbReference type="PANTHER" id="PTHR33619">
    <property type="entry name" value="POLYSACCHARIDE EXPORT PROTEIN GFCE-RELATED"/>
    <property type="match status" value="1"/>
</dbReference>
<dbReference type="PANTHER" id="PTHR33619:SF3">
    <property type="entry name" value="POLYSACCHARIDE EXPORT PROTEIN GFCE-RELATED"/>
    <property type="match status" value="1"/>
</dbReference>
<protein>
    <recommendedName>
        <fullName evidence="7">Soluble ligand binding domain-containing protein</fullName>
    </recommendedName>
</protein>
<comment type="caution">
    <text evidence="5">The sequence shown here is derived from an EMBL/GenBank/DDBJ whole genome shotgun (WGS) entry which is preliminary data.</text>
</comment>
<dbReference type="EMBL" id="PFFQ01000012">
    <property type="protein sequence ID" value="PIW18481.1"/>
    <property type="molecule type" value="Genomic_DNA"/>
</dbReference>
<dbReference type="InterPro" id="IPR019554">
    <property type="entry name" value="Soluble_ligand-bd"/>
</dbReference>
<reference evidence="5 6" key="1">
    <citation type="submission" date="2017-09" db="EMBL/GenBank/DDBJ databases">
        <title>Depth-based differentiation of microbial function through sediment-hosted aquifers and enrichment of novel symbionts in the deep terrestrial subsurface.</title>
        <authorList>
            <person name="Probst A.J."/>
            <person name="Ladd B."/>
            <person name="Jarett J.K."/>
            <person name="Geller-Mcgrath D.E."/>
            <person name="Sieber C.M."/>
            <person name="Emerson J.B."/>
            <person name="Anantharaman K."/>
            <person name="Thomas B.C."/>
            <person name="Malmstrom R."/>
            <person name="Stieglmeier M."/>
            <person name="Klingl A."/>
            <person name="Woyke T."/>
            <person name="Ryan C.M."/>
            <person name="Banfield J.F."/>
        </authorList>
    </citation>
    <scope>NUCLEOTIDE SEQUENCE [LARGE SCALE GENOMIC DNA]</scope>
    <source>
        <strain evidence="5">CG17_big_fil_post_rev_8_21_14_2_50_48_46</strain>
    </source>
</reference>
<feature type="signal peptide" evidence="2">
    <location>
        <begin position="1"/>
        <end position="26"/>
    </location>
</feature>
<evidence type="ECO:0000259" key="3">
    <source>
        <dbReference type="Pfam" id="PF02563"/>
    </source>
</evidence>
<evidence type="ECO:0008006" key="7">
    <source>
        <dbReference type="Google" id="ProtNLM"/>
    </source>
</evidence>
<accession>A0A2M7G8W0</accession>
<feature type="domain" description="Soluble ligand binding" evidence="4">
    <location>
        <begin position="233"/>
        <end position="266"/>
    </location>
</feature>
<evidence type="ECO:0000256" key="2">
    <source>
        <dbReference type="SAM" id="SignalP"/>
    </source>
</evidence>
<dbReference type="SUPFAM" id="SSF142984">
    <property type="entry name" value="Nqo1 middle domain-like"/>
    <property type="match status" value="1"/>
</dbReference>
<dbReference type="InterPro" id="IPR049712">
    <property type="entry name" value="Poly_export"/>
</dbReference>
<proteinExistence type="predicted"/>
<organism evidence="5 6">
    <name type="scientific">bacterium (Candidatus Blackallbacteria) CG17_big_fil_post_rev_8_21_14_2_50_48_46</name>
    <dbReference type="NCBI Taxonomy" id="2014261"/>
    <lineage>
        <taxon>Bacteria</taxon>
        <taxon>Candidatus Blackallbacteria</taxon>
    </lineage>
</organism>